<evidence type="ECO:0000313" key="2">
    <source>
        <dbReference type="EMBL" id="TRM66639.1"/>
    </source>
</evidence>
<evidence type="ECO:0000256" key="1">
    <source>
        <dbReference type="SAM" id="MobiDB-lite"/>
    </source>
</evidence>
<protein>
    <submittedName>
        <fullName evidence="2">Uncharacterized protein</fullName>
    </submittedName>
</protein>
<dbReference type="AlphaFoldDB" id="A0A550CPG7"/>
<dbReference type="Proteomes" id="UP000320762">
    <property type="component" value="Unassembled WGS sequence"/>
</dbReference>
<organism evidence="2 3">
    <name type="scientific">Schizophyllum amplum</name>
    <dbReference type="NCBI Taxonomy" id="97359"/>
    <lineage>
        <taxon>Eukaryota</taxon>
        <taxon>Fungi</taxon>
        <taxon>Dikarya</taxon>
        <taxon>Basidiomycota</taxon>
        <taxon>Agaricomycotina</taxon>
        <taxon>Agaricomycetes</taxon>
        <taxon>Agaricomycetidae</taxon>
        <taxon>Agaricales</taxon>
        <taxon>Schizophyllaceae</taxon>
        <taxon>Schizophyllum</taxon>
    </lineage>
</organism>
<reference evidence="2 3" key="1">
    <citation type="journal article" date="2019" name="New Phytol.">
        <title>Comparative genomics reveals unique wood-decay strategies and fruiting body development in the Schizophyllaceae.</title>
        <authorList>
            <person name="Almasi E."/>
            <person name="Sahu N."/>
            <person name="Krizsan K."/>
            <person name="Balint B."/>
            <person name="Kovacs G.M."/>
            <person name="Kiss B."/>
            <person name="Cseklye J."/>
            <person name="Drula E."/>
            <person name="Henrissat B."/>
            <person name="Nagy I."/>
            <person name="Chovatia M."/>
            <person name="Adam C."/>
            <person name="LaButti K."/>
            <person name="Lipzen A."/>
            <person name="Riley R."/>
            <person name="Grigoriev I.V."/>
            <person name="Nagy L.G."/>
        </authorList>
    </citation>
    <scope>NUCLEOTIDE SEQUENCE [LARGE SCALE GENOMIC DNA]</scope>
    <source>
        <strain evidence="2 3">NL-1724</strain>
    </source>
</reference>
<feature type="compositionally biased region" description="Low complexity" evidence="1">
    <location>
        <begin position="9"/>
        <end position="19"/>
    </location>
</feature>
<name>A0A550CPG7_9AGAR</name>
<feature type="region of interest" description="Disordered" evidence="1">
    <location>
        <begin position="229"/>
        <end position="258"/>
    </location>
</feature>
<dbReference type="OrthoDB" id="2962921at2759"/>
<feature type="compositionally biased region" description="Basic and acidic residues" evidence="1">
    <location>
        <begin position="39"/>
        <end position="50"/>
    </location>
</feature>
<gene>
    <name evidence="2" type="ORF">BD626DRAFT_483319</name>
</gene>
<dbReference type="EMBL" id="VDMD01000003">
    <property type="protein sequence ID" value="TRM66639.1"/>
    <property type="molecule type" value="Genomic_DNA"/>
</dbReference>
<proteinExistence type="predicted"/>
<feature type="region of interest" description="Disordered" evidence="1">
    <location>
        <begin position="1"/>
        <end position="81"/>
    </location>
</feature>
<sequence length="258" mass="28475">MPPLKRMLSSTSSSSSRASVRAPQTKKPRISASDDDERGYDASDERDLKPATRRRRRTLPASKPDSAGEDDTDEEPKLPAATERRLKYIGTLAASFDTSDLVALAADFPAHARSGVLVRGVARHCRDIARARRSDLKREARWVRRVSQQSASCLDEQVEQRAEHCAEMLATLPSSALDKVIAALPGYDGMRQGSAADVSENIAMYLDVLARNEDALLVEQETMIEEIQSRYVRPRGRSASQRARSDSEKSSKSTASKE</sequence>
<keyword evidence="3" id="KW-1185">Reference proteome</keyword>
<feature type="compositionally biased region" description="Basic and acidic residues" evidence="1">
    <location>
        <begin position="243"/>
        <end position="258"/>
    </location>
</feature>
<accession>A0A550CPG7</accession>
<evidence type="ECO:0000313" key="3">
    <source>
        <dbReference type="Proteomes" id="UP000320762"/>
    </source>
</evidence>
<comment type="caution">
    <text evidence="2">The sequence shown here is derived from an EMBL/GenBank/DDBJ whole genome shotgun (WGS) entry which is preliminary data.</text>
</comment>